<keyword evidence="2" id="KW-1185">Reference proteome</keyword>
<accession>A0A3P8TS44</accession>
<reference evidence="1" key="2">
    <citation type="submission" date="2025-08" db="UniProtKB">
        <authorList>
            <consortium name="Ensembl"/>
        </authorList>
    </citation>
    <scope>IDENTIFICATION</scope>
</reference>
<dbReference type="Ensembl" id="ENSAPET00000028597.1">
    <property type="protein sequence ID" value="ENSAPEP00000027859.1"/>
    <property type="gene ID" value="ENSAPEG00000019775.1"/>
</dbReference>
<name>A0A3P8TS44_AMPPE</name>
<reference evidence="1" key="3">
    <citation type="submission" date="2025-09" db="UniProtKB">
        <authorList>
            <consortium name="Ensembl"/>
        </authorList>
    </citation>
    <scope>IDENTIFICATION</scope>
</reference>
<evidence type="ECO:0000313" key="1">
    <source>
        <dbReference type="Ensembl" id="ENSAPEP00000027859.1"/>
    </source>
</evidence>
<sequence length="159" mass="17421">LKYSTFVPISRLLARILLASDSATSALSSASSNSCWAFLNLIKHTDPGLKFLKLFLSTLHSQVFSLIQAMLQVFNCDLQVLLHPLQVSAGVLLLPQLLSHHGSLKSQGVVPAPDLGVQSGLHRLHHPLVVPLHLVDLLVFLCQLSVNFSLHLVQVHLYP</sequence>
<reference evidence="1 2" key="1">
    <citation type="submission" date="2018-03" db="EMBL/GenBank/DDBJ databases">
        <title>Finding Nemo's genes: A chromosome-scale reference assembly of the genome of the orange clownfish Amphiprion percula.</title>
        <authorList>
            <person name="Lehmann R."/>
        </authorList>
    </citation>
    <scope>NUCLEOTIDE SEQUENCE</scope>
</reference>
<dbReference type="OMA" id="ELTHLCG"/>
<dbReference type="Proteomes" id="UP000265080">
    <property type="component" value="Chromosome 14"/>
</dbReference>
<proteinExistence type="predicted"/>
<evidence type="ECO:0000313" key="2">
    <source>
        <dbReference type="Proteomes" id="UP000265080"/>
    </source>
</evidence>
<dbReference type="AlphaFoldDB" id="A0A3P8TS44"/>
<protein>
    <submittedName>
        <fullName evidence="1">Uncharacterized protein</fullName>
    </submittedName>
</protein>
<dbReference type="GeneTree" id="ENSGT01130000279046"/>
<organism evidence="1 2">
    <name type="scientific">Amphiprion percula</name>
    <name type="common">Orange clownfish</name>
    <name type="synonym">Lutjanus percula</name>
    <dbReference type="NCBI Taxonomy" id="161767"/>
    <lineage>
        <taxon>Eukaryota</taxon>
        <taxon>Metazoa</taxon>
        <taxon>Chordata</taxon>
        <taxon>Craniata</taxon>
        <taxon>Vertebrata</taxon>
        <taxon>Euteleostomi</taxon>
        <taxon>Actinopterygii</taxon>
        <taxon>Neopterygii</taxon>
        <taxon>Teleostei</taxon>
        <taxon>Neoteleostei</taxon>
        <taxon>Acanthomorphata</taxon>
        <taxon>Ovalentaria</taxon>
        <taxon>Pomacentridae</taxon>
        <taxon>Amphiprion</taxon>
    </lineage>
</organism>